<sequence>MTDPSHHENPPLTRREARRAARAADEPALPGSAARDIVGDPGAAEAAPGETDRPATLSEAAERSGSAGEAGPEPASSSLEDLFVPEEPPADGKRRRGRGCLVALLVLVVIAGGMTVAGYWAVNTYGERVAAFFGWDGPDDYEEGEATGEAIITIQEGDSGESISRTLYEAGVTLKPRSFYSHLLSRDAIPIFHPGVYRLQQRMTSEAALAALEDPANKLSNAVALQEGLTVDATLEAAATGLEMPLEELEAAAADPARYGVQADSLEGWLFPAYYTFDPGVTAEDVVRTMVERMRQALAEAGVPAGEEQRILTIASIVQREGVSAEDFRMVSRVIYNRLDPEISDTGGLLQMDSTAQYGYREEHGSVFSSAEQLSDPNPWNTYVHPGLPVGPIANPGDDAIVAALQPADGPWQYFVTVNLETGETVFSETYAEQERAEVRLREWCAANPDYSAC</sequence>
<dbReference type="EMBL" id="BMJY01000001">
    <property type="protein sequence ID" value="GGH35689.1"/>
    <property type="molecule type" value="Genomic_DNA"/>
</dbReference>
<evidence type="ECO:0000256" key="4">
    <source>
        <dbReference type="ARBA" id="ARBA00023136"/>
    </source>
</evidence>
<dbReference type="PANTHER" id="PTHR30518:SF2">
    <property type="entry name" value="ENDOLYTIC MUREIN TRANSGLYCOSYLASE"/>
    <property type="match status" value="1"/>
</dbReference>
<evidence type="ECO:0000256" key="3">
    <source>
        <dbReference type="ARBA" id="ARBA00022989"/>
    </source>
</evidence>
<keyword evidence="5 7" id="KW-0456">Lyase</keyword>
<proteinExistence type="inferred from homology"/>
<feature type="site" description="Important for catalytic activity" evidence="7">
    <location>
        <position position="321"/>
    </location>
</feature>
<evidence type="ECO:0000313" key="9">
    <source>
        <dbReference type="EMBL" id="GGH35689.1"/>
    </source>
</evidence>
<dbReference type="InterPro" id="IPR003770">
    <property type="entry name" value="MLTG-like"/>
</dbReference>
<comment type="function">
    <text evidence="7">Functions as a peptidoglycan terminase that cleaves nascent peptidoglycan strands endolytically to terminate their elongation.</text>
</comment>
<comment type="similarity">
    <text evidence="7">Belongs to the transglycosylase MltG family.</text>
</comment>
<feature type="compositionally biased region" description="Basic and acidic residues" evidence="8">
    <location>
        <begin position="1"/>
        <end position="25"/>
    </location>
</feature>
<keyword evidence="6 7" id="KW-0961">Cell wall biogenesis/degradation</keyword>
<organism evidence="9 10">
    <name type="scientific">Microbacterium album</name>
    <dbReference type="NCBI Taxonomy" id="2053191"/>
    <lineage>
        <taxon>Bacteria</taxon>
        <taxon>Bacillati</taxon>
        <taxon>Actinomycetota</taxon>
        <taxon>Actinomycetes</taxon>
        <taxon>Micrococcales</taxon>
        <taxon>Microbacteriaceae</taxon>
        <taxon>Microbacterium</taxon>
    </lineage>
</organism>
<name>A0A917ICI0_9MICO</name>
<evidence type="ECO:0000313" key="10">
    <source>
        <dbReference type="Proteomes" id="UP000657592"/>
    </source>
</evidence>
<keyword evidence="4 7" id="KW-0472">Membrane</keyword>
<comment type="caution">
    <text evidence="9">The sequence shown here is derived from an EMBL/GenBank/DDBJ whole genome shotgun (WGS) entry which is preliminary data.</text>
</comment>
<feature type="region of interest" description="Disordered" evidence="8">
    <location>
        <begin position="1"/>
        <end position="95"/>
    </location>
</feature>
<keyword evidence="2 7" id="KW-0812">Transmembrane</keyword>
<comment type="catalytic activity">
    <reaction evidence="7">
        <text>a peptidoglycan chain = a peptidoglycan chain with N-acetyl-1,6-anhydromuramyl-[peptide] at the reducing end + a peptidoglycan chain with N-acetylglucosamine at the non-reducing end.</text>
        <dbReference type="EC" id="4.2.2.29"/>
    </reaction>
</comment>
<evidence type="ECO:0000256" key="2">
    <source>
        <dbReference type="ARBA" id="ARBA00022692"/>
    </source>
</evidence>
<protein>
    <recommendedName>
        <fullName evidence="7">Endolytic murein transglycosylase</fullName>
        <ecNumber evidence="7">4.2.2.29</ecNumber>
    </recommendedName>
    <alternativeName>
        <fullName evidence="7">Peptidoglycan lytic transglycosylase</fullName>
    </alternativeName>
    <alternativeName>
        <fullName evidence="7">Peptidoglycan polymerization terminase</fullName>
    </alternativeName>
</protein>
<dbReference type="PANTHER" id="PTHR30518">
    <property type="entry name" value="ENDOLYTIC MUREIN TRANSGLYCOSYLASE"/>
    <property type="match status" value="1"/>
</dbReference>
<keyword evidence="1 7" id="KW-1003">Cell membrane</keyword>
<evidence type="ECO:0000256" key="6">
    <source>
        <dbReference type="ARBA" id="ARBA00023316"/>
    </source>
</evidence>
<dbReference type="GO" id="GO:0005886">
    <property type="term" value="C:plasma membrane"/>
    <property type="evidence" value="ECO:0007669"/>
    <property type="project" value="UniProtKB-SubCell"/>
</dbReference>
<keyword evidence="10" id="KW-1185">Reference proteome</keyword>
<reference evidence="9" key="1">
    <citation type="journal article" date="2014" name="Int. J. Syst. Evol. Microbiol.">
        <title>Complete genome sequence of Corynebacterium casei LMG S-19264T (=DSM 44701T), isolated from a smear-ripened cheese.</title>
        <authorList>
            <consortium name="US DOE Joint Genome Institute (JGI-PGF)"/>
            <person name="Walter F."/>
            <person name="Albersmeier A."/>
            <person name="Kalinowski J."/>
            <person name="Ruckert C."/>
        </authorList>
    </citation>
    <scope>NUCLEOTIDE SEQUENCE</scope>
    <source>
        <strain evidence="9">CGMCC 1.15794</strain>
    </source>
</reference>
<keyword evidence="3 7" id="KW-1133">Transmembrane helix</keyword>
<evidence type="ECO:0000256" key="7">
    <source>
        <dbReference type="HAMAP-Rule" id="MF_02065"/>
    </source>
</evidence>
<dbReference type="RefSeq" id="WP_188754583.1">
    <property type="nucleotide sequence ID" value="NZ_BMJY01000001.1"/>
</dbReference>
<comment type="subcellular location">
    <subcellularLocation>
        <location evidence="7">Cell membrane</location>
        <topology evidence="7">Single-pass membrane protein</topology>
    </subcellularLocation>
</comment>
<dbReference type="HAMAP" id="MF_02065">
    <property type="entry name" value="MltG"/>
    <property type="match status" value="1"/>
</dbReference>
<dbReference type="Proteomes" id="UP000657592">
    <property type="component" value="Unassembled WGS sequence"/>
</dbReference>
<gene>
    <name evidence="7" type="primary">mltG</name>
    <name evidence="9" type="ORF">GCM10010921_04270</name>
</gene>
<reference evidence="9" key="2">
    <citation type="submission" date="2020-09" db="EMBL/GenBank/DDBJ databases">
        <authorList>
            <person name="Sun Q."/>
            <person name="Zhou Y."/>
        </authorList>
    </citation>
    <scope>NUCLEOTIDE SEQUENCE</scope>
    <source>
        <strain evidence="9">CGMCC 1.15794</strain>
    </source>
</reference>
<feature type="transmembrane region" description="Helical" evidence="7">
    <location>
        <begin position="101"/>
        <end position="122"/>
    </location>
</feature>
<dbReference type="Gene3D" id="3.30.1490.480">
    <property type="entry name" value="Endolytic murein transglycosylase"/>
    <property type="match status" value="1"/>
</dbReference>
<dbReference type="GO" id="GO:0008932">
    <property type="term" value="F:lytic endotransglycosylase activity"/>
    <property type="evidence" value="ECO:0007669"/>
    <property type="project" value="UniProtKB-UniRule"/>
</dbReference>
<evidence type="ECO:0000256" key="5">
    <source>
        <dbReference type="ARBA" id="ARBA00023239"/>
    </source>
</evidence>
<dbReference type="NCBIfam" id="TIGR00247">
    <property type="entry name" value="endolytic transglycosylase MltG"/>
    <property type="match status" value="1"/>
</dbReference>
<dbReference type="EC" id="4.2.2.29" evidence="7"/>
<evidence type="ECO:0000256" key="8">
    <source>
        <dbReference type="SAM" id="MobiDB-lite"/>
    </source>
</evidence>
<dbReference type="Pfam" id="PF02618">
    <property type="entry name" value="YceG"/>
    <property type="match status" value="1"/>
</dbReference>
<evidence type="ECO:0000256" key="1">
    <source>
        <dbReference type="ARBA" id="ARBA00022475"/>
    </source>
</evidence>
<accession>A0A917ICI0</accession>
<dbReference type="AlphaFoldDB" id="A0A917ICI0"/>
<dbReference type="GO" id="GO:0009252">
    <property type="term" value="P:peptidoglycan biosynthetic process"/>
    <property type="evidence" value="ECO:0007669"/>
    <property type="project" value="UniProtKB-UniRule"/>
</dbReference>
<dbReference type="GO" id="GO:0071555">
    <property type="term" value="P:cell wall organization"/>
    <property type="evidence" value="ECO:0007669"/>
    <property type="project" value="UniProtKB-KW"/>
</dbReference>